<dbReference type="InterPro" id="IPR036291">
    <property type="entry name" value="NAD(P)-bd_dom_sf"/>
</dbReference>
<dbReference type="InterPro" id="IPR000683">
    <property type="entry name" value="Gfo/Idh/MocA-like_OxRdtase_N"/>
</dbReference>
<dbReference type="SUPFAM" id="SSF55347">
    <property type="entry name" value="Glyceraldehyde-3-phosphate dehydrogenase-like, C-terminal domain"/>
    <property type="match status" value="1"/>
</dbReference>
<reference evidence="4 5" key="1">
    <citation type="submission" date="2017-08" db="EMBL/GenBank/DDBJ databases">
        <title>Infants hospitalized years apart are colonized by the same room-sourced microbial strains.</title>
        <authorList>
            <person name="Brooks B."/>
            <person name="Olm M.R."/>
            <person name="Firek B.A."/>
            <person name="Baker R."/>
            <person name="Thomas B.C."/>
            <person name="Morowitz M.J."/>
            <person name="Banfield J.F."/>
        </authorList>
    </citation>
    <scope>NUCLEOTIDE SEQUENCE [LARGE SCALE GENOMIC DNA]</scope>
    <source>
        <strain evidence="4">S2_005_002_R2_33</strain>
    </source>
</reference>
<dbReference type="Pfam" id="PF22725">
    <property type="entry name" value="GFO_IDH_MocA_C3"/>
    <property type="match status" value="1"/>
</dbReference>
<evidence type="ECO:0000259" key="3">
    <source>
        <dbReference type="Pfam" id="PF22725"/>
    </source>
</evidence>
<protein>
    <submittedName>
        <fullName evidence="4">Gfo/Idh/MocA family oxidoreductase</fullName>
    </submittedName>
</protein>
<dbReference type="AlphaFoldDB" id="A0A2W5NF34"/>
<dbReference type="Proteomes" id="UP000249082">
    <property type="component" value="Unassembled WGS sequence"/>
</dbReference>
<dbReference type="EMBL" id="QFPX01000028">
    <property type="protein sequence ID" value="PZQ51058.1"/>
    <property type="molecule type" value="Genomic_DNA"/>
</dbReference>
<evidence type="ECO:0000256" key="1">
    <source>
        <dbReference type="ARBA" id="ARBA00023002"/>
    </source>
</evidence>
<evidence type="ECO:0000313" key="4">
    <source>
        <dbReference type="EMBL" id="PZQ51058.1"/>
    </source>
</evidence>
<dbReference type="GO" id="GO:0000166">
    <property type="term" value="F:nucleotide binding"/>
    <property type="evidence" value="ECO:0007669"/>
    <property type="project" value="InterPro"/>
</dbReference>
<dbReference type="InterPro" id="IPR006311">
    <property type="entry name" value="TAT_signal"/>
</dbReference>
<comment type="caution">
    <text evidence="4">The sequence shown here is derived from an EMBL/GenBank/DDBJ whole genome shotgun (WGS) entry which is preliminary data.</text>
</comment>
<feature type="domain" description="GFO/IDH/MocA-like oxidoreductase" evidence="3">
    <location>
        <begin position="178"/>
        <end position="294"/>
    </location>
</feature>
<evidence type="ECO:0000313" key="5">
    <source>
        <dbReference type="Proteomes" id="UP000249082"/>
    </source>
</evidence>
<keyword evidence="1" id="KW-0560">Oxidoreductase</keyword>
<feature type="domain" description="Gfo/Idh/MocA-like oxidoreductase N-terminal" evidence="2">
    <location>
        <begin position="44"/>
        <end position="167"/>
    </location>
</feature>
<dbReference type="PANTHER" id="PTHR43818">
    <property type="entry name" value="BCDNA.GH03377"/>
    <property type="match status" value="1"/>
</dbReference>
<sequence length="376" mass="40778">MGSRREVLGIGAGMAALGLAPGLASRAFAADRKIGDAAADRKIGYAIVGLGYYATRQIMPNFAGCENARLVALVSGTPAKLEQYGSEYGIPPSYRYSYDQFDRIRDNPDIDAVYIVLPNSLHAEYSIRAAQAGKHVLCEKPMATSVAECQAMIAASRKAGKKLMIGYRSRFEPYNRLAIELARGGHVGPTRLITAEHGFPIQPGQWRLDKALSGGGSMMDIGIYSLNAARYLTGEEPVEVSAVESTDRSDPRFRTVEDRISFVLRFPSGIEANCISSYSSAHNGYRVIGTQGWIAMEPATPYVGQTMTIRKDGVTAPRTLPPPARNQFAGQLDHLAECILKGTTPIVAGEEGLADMRVIEAIYRSAAERRHIEMTA</sequence>
<dbReference type="InterPro" id="IPR008354">
    <property type="entry name" value="Glc-Fru_OxRdtase_bac"/>
</dbReference>
<proteinExistence type="predicted"/>
<dbReference type="PROSITE" id="PS51318">
    <property type="entry name" value="TAT"/>
    <property type="match status" value="1"/>
</dbReference>
<dbReference type="InterPro" id="IPR055170">
    <property type="entry name" value="GFO_IDH_MocA-like_dom"/>
</dbReference>
<dbReference type="PRINTS" id="PR01775">
    <property type="entry name" value="GLFROXRDTASE"/>
</dbReference>
<accession>A0A2W5NF34</accession>
<dbReference type="Gene3D" id="3.30.360.10">
    <property type="entry name" value="Dihydrodipicolinate Reductase, domain 2"/>
    <property type="match status" value="1"/>
</dbReference>
<gene>
    <name evidence="4" type="ORF">DI555_21465</name>
</gene>
<dbReference type="InterPro" id="IPR050463">
    <property type="entry name" value="Gfo/Idh/MocA_oxidrdct_glycsds"/>
</dbReference>
<evidence type="ECO:0000259" key="2">
    <source>
        <dbReference type="Pfam" id="PF01408"/>
    </source>
</evidence>
<organism evidence="4 5">
    <name type="scientific">Novosphingobium pentaromativorans</name>
    <dbReference type="NCBI Taxonomy" id="205844"/>
    <lineage>
        <taxon>Bacteria</taxon>
        <taxon>Pseudomonadati</taxon>
        <taxon>Pseudomonadota</taxon>
        <taxon>Alphaproteobacteria</taxon>
        <taxon>Sphingomonadales</taxon>
        <taxon>Sphingomonadaceae</taxon>
        <taxon>Novosphingobium</taxon>
    </lineage>
</organism>
<name>A0A2W5NF34_9SPHN</name>
<dbReference type="Gene3D" id="3.40.50.720">
    <property type="entry name" value="NAD(P)-binding Rossmann-like Domain"/>
    <property type="match status" value="1"/>
</dbReference>
<dbReference type="SUPFAM" id="SSF51735">
    <property type="entry name" value="NAD(P)-binding Rossmann-fold domains"/>
    <property type="match status" value="1"/>
</dbReference>
<dbReference type="Pfam" id="PF01408">
    <property type="entry name" value="GFO_IDH_MocA"/>
    <property type="match status" value="1"/>
</dbReference>
<dbReference type="PANTHER" id="PTHR43818:SF11">
    <property type="entry name" value="BCDNA.GH03377"/>
    <property type="match status" value="1"/>
</dbReference>
<dbReference type="GO" id="GO:0016491">
    <property type="term" value="F:oxidoreductase activity"/>
    <property type="evidence" value="ECO:0007669"/>
    <property type="project" value="UniProtKB-KW"/>
</dbReference>